<name>A0A328HHD6_ARTGO</name>
<dbReference type="PANTHER" id="PTHR46797">
    <property type="entry name" value="HTH-TYPE TRANSCRIPTIONAL REGULATOR"/>
    <property type="match status" value="1"/>
</dbReference>
<dbReference type="SMART" id="SM00530">
    <property type="entry name" value="HTH_XRE"/>
    <property type="match status" value="1"/>
</dbReference>
<reference evidence="4 5" key="1">
    <citation type="submission" date="2018-04" db="EMBL/GenBank/DDBJ databases">
        <title>Bacteria isolated from cave deposits of Manipur.</title>
        <authorList>
            <person name="Sahoo D."/>
            <person name="Sarangthem I."/>
            <person name="Nandeibam J."/>
        </authorList>
    </citation>
    <scope>NUCLEOTIDE SEQUENCE [LARGE SCALE GENOMIC DNA]</scope>
    <source>
        <strain evidence="5">mrc11</strain>
    </source>
</reference>
<protein>
    <submittedName>
        <fullName evidence="4">XRE family transcriptional regulator</fullName>
    </submittedName>
</protein>
<dbReference type="SUPFAM" id="SSF47413">
    <property type="entry name" value="lambda repressor-like DNA-binding domains"/>
    <property type="match status" value="1"/>
</dbReference>
<dbReference type="PANTHER" id="PTHR46797:SF1">
    <property type="entry name" value="METHYLPHOSPHONATE SYNTHASE"/>
    <property type="match status" value="1"/>
</dbReference>
<dbReference type="InterPro" id="IPR001387">
    <property type="entry name" value="Cro/C1-type_HTH"/>
</dbReference>
<dbReference type="GO" id="GO:0003677">
    <property type="term" value="F:DNA binding"/>
    <property type="evidence" value="ECO:0007669"/>
    <property type="project" value="UniProtKB-KW"/>
</dbReference>
<comment type="caution">
    <text evidence="4">The sequence shown here is derived from an EMBL/GenBank/DDBJ whole genome shotgun (WGS) entry which is preliminary data.</text>
</comment>
<organism evidence="4 5">
    <name type="scientific">Arthrobacter globiformis</name>
    <dbReference type="NCBI Taxonomy" id="1665"/>
    <lineage>
        <taxon>Bacteria</taxon>
        <taxon>Bacillati</taxon>
        <taxon>Actinomycetota</taxon>
        <taxon>Actinomycetes</taxon>
        <taxon>Micrococcales</taxon>
        <taxon>Micrococcaceae</taxon>
        <taxon>Arthrobacter</taxon>
    </lineage>
</organism>
<evidence type="ECO:0000313" key="5">
    <source>
        <dbReference type="Proteomes" id="UP000249166"/>
    </source>
</evidence>
<dbReference type="InterPro" id="IPR050807">
    <property type="entry name" value="TransReg_Diox_bact_type"/>
</dbReference>
<gene>
    <name evidence="4" type="ORF">DBZ45_13725</name>
</gene>
<dbReference type="Proteomes" id="UP000249166">
    <property type="component" value="Unassembled WGS sequence"/>
</dbReference>
<feature type="region of interest" description="Disordered" evidence="2">
    <location>
        <begin position="1"/>
        <end position="24"/>
    </location>
</feature>
<evidence type="ECO:0000313" key="4">
    <source>
        <dbReference type="EMBL" id="RAM36700.1"/>
    </source>
</evidence>
<dbReference type="GO" id="GO:0005829">
    <property type="term" value="C:cytosol"/>
    <property type="evidence" value="ECO:0007669"/>
    <property type="project" value="TreeGrafter"/>
</dbReference>
<sequence length="199" mass="21364">MEDAEPTVNSGGTPAAASPGPSIRRIRRSKDVTLLELARQTGLSEGFISQVERQKANPSFSSLLRIAGALNVPMSLLLAESDETNLAASPAPRALVKHPSGVYRDRLVTPANAKTIQVIEAVLEPGEGSRVAPYAHPDEEECLVMLDGQLELQSGETVYNLQAGESVLIDPGTPHSYRNPGSVPARWLWISATQTAHRH</sequence>
<dbReference type="EMBL" id="QLNP01000088">
    <property type="protein sequence ID" value="RAM36700.1"/>
    <property type="molecule type" value="Genomic_DNA"/>
</dbReference>
<dbReference type="CDD" id="cd02209">
    <property type="entry name" value="cupin_XRE_C"/>
    <property type="match status" value="1"/>
</dbReference>
<evidence type="ECO:0000256" key="2">
    <source>
        <dbReference type="SAM" id="MobiDB-lite"/>
    </source>
</evidence>
<accession>A0A328HHD6</accession>
<keyword evidence="1" id="KW-0238">DNA-binding</keyword>
<evidence type="ECO:0000259" key="3">
    <source>
        <dbReference type="PROSITE" id="PS50943"/>
    </source>
</evidence>
<dbReference type="OrthoDB" id="4227163at2"/>
<dbReference type="SUPFAM" id="SSF51182">
    <property type="entry name" value="RmlC-like cupins"/>
    <property type="match status" value="1"/>
</dbReference>
<evidence type="ECO:0000256" key="1">
    <source>
        <dbReference type="ARBA" id="ARBA00023125"/>
    </source>
</evidence>
<dbReference type="Pfam" id="PF07883">
    <property type="entry name" value="Cupin_2"/>
    <property type="match status" value="1"/>
</dbReference>
<dbReference type="PROSITE" id="PS50943">
    <property type="entry name" value="HTH_CROC1"/>
    <property type="match status" value="1"/>
</dbReference>
<dbReference type="Gene3D" id="2.60.120.10">
    <property type="entry name" value="Jelly Rolls"/>
    <property type="match status" value="1"/>
</dbReference>
<dbReference type="Pfam" id="PF01381">
    <property type="entry name" value="HTH_3"/>
    <property type="match status" value="1"/>
</dbReference>
<dbReference type="Gene3D" id="1.10.260.40">
    <property type="entry name" value="lambda repressor-like DNA-binding domains"/>
    <property type="match status" value="1"/>
</dbReference>
<dbReference type="InterPro" id="IPR013096">
    <property type="entry name" value="Cupin_2"/>
</dbReference>
<dbReference type="RefSeq" id="WP_111904443.1">
    <property type="nucleotide sequence ID" value="NZ_QLNP01000088.1"/>
</dbReference>
<proteinExistence type="predicted"/>
<dbReference type="InterPro" id="IPR014710">
    <property type="entry name" value="RmlC-like_jellyroll"/>
</dbReference>
<dbReference type="GO" id="GO:0003700">
    <property type="term" value="F:DNA-binding transcription factor activity"/>
    <property type="evidence" value="ECO:0007669"/>
    <property type="project" value="TreeGrafter"/>
</dbReference>
<dbReference type="InterPro" id="IPR010982">
    <property type="entry name" value="Lambda_DNA-bd_dom_sf"/>
</dbReference>
<dbReference type="CDD" id="cd00093">
    <property type="entry name" value="HTH_XRE"/>
    <property type="match status" value="1"/>
</dbReference>
<feature type="domain" description="HTH cro/C1-type" evidence="3">
    <location>
        <begin position="23"/>
        <end position="77"/>
    </location>
</feature>
<dbReference type="AlphaFoldDB" id="A0A328HHD6"/>
<dbReference type="InterPro" id="IPR011051">
    <property type="entry name" value="RmlC_Cupin_sf"/>
</dbReference>